<evidence type="ECO:0000313" key="2">
    <source>
        <dbReference type="EMBL" id="KRX38684.1"/>
    </source>
</evidence>
<evidence type="ECO:0000313" key="3">
    <source>
        <dbReference type="Proteomes" id="UP000055048"/>
    </source>
</evidence>
<comment type="caution">
    <text evidence="2">The sequence shown here is derived from an EMBL/GenBank/DDBJ whole genome shotgun (WGS) entry which is preliminary data.</text>
</comment>
<gene>
    <name evidence="2" type="ORF">T05_10865</name>
</gene>
<evidence type="ECO:0000256" key="1">
    <source>
        <dbReference type="SAM" id="MobiDB-lite"/>
    </source>
</evidence>
<accession>A0A0V0TI38</accession>
<name>A0A0V0TI38_9BILA</name>
<dbReference type="AlphaFoldDB" id="A0A0V0TI38"/>
<organism evidence="2 3">
    <name type="scientific">Trichinella murrelli</name>
    <dbReference type="NCBI Taxonomy" id="144512"/>
    <lineage>
        <taxon>Eukaryota</taxon>
        <taxon>Metazoa</taxon>
        <taxon>Ecdysozoa</taxon>
        <taxon>Nematoda</taxon>
        <taxon>Enoplea</taxon>
        <taxon>Dorylaimia</taxon>
        <taxon>Trichinellida</taxon>
        <taxon>Trichinellidae</taxon>
        <taxon>Trichinella</taxon>
    </lineage>
</organism>
<sequence length="142" mass="15734">MGVILRNRRLSPPPSDPGARRGFAGHPRICVVIRSSGSSGSSGGVCPEGAANIRPYVKKITVCCCDRYARIIRRGCYIFWCHEPGTHRQISQTGQSLRSRTPLTEEVEIPERLPCNPSDRCLRWTNCFIAQELSVALAEVSH</sequence>
<feature type="region of interest" description="Disordered" evidence="1">
    <location>
        <begin position="1"/>
        <end position="22"/>
    </location>
</feature>
<dbReference type="EMBL" id="JYDJ01000258">
    <property type="protein sequence ID" value="KRX38684.1"/>
    <property type="molecule type" value="Genomic_DNA"/>
</dbReference>
<proteinExistence type="predicted"/>
<protein>
    <submittedName>
        <fullName evidence="2">Uncharacterized protein</fullName>
    </submittedName>
</protein>
<keyword evidence="3" id="KW-1185">Reference proteome</keyword>
<reference evidence="2 3" key="1">
    <citation type="submission" date="2015-01" db="EMBL/GenBank/DDBJ databases">
        <title>Evolution of Trichinella species and genotypes.</title>
        <authorList>
            <person name="Korhonen P.K."/>
            <person name="Edoardo P."/>
            <person name="Giuseppe L.R."/>
            <person name="Gasser R.B."/>
        </authorList>
    </citation>
    <scope>NUCLEOTIDE SEQUENCE [LARGE SCALE GENOMIC DNA]</scope>
    <source>
        <strain evidence="2">ISS417</strain>
    </source>
</reference>
<dbReference type="Proteomes" id="UP000055048">
    <property type="component" value="Unassembled WGS sequence"/>
</dbReference>